<feature type="non-terminal residue" evidence="1">
    <location>
        <position position="1"/>
    </location>
</feature>
<organism evidence="1">
    <name type="scientific">Arion vulgaris</name>
    <dbReference type="NCBI Taxonomy" id="1028688"/>
    <lineage>
        <taxon>Eukaryota</taxon>
        <taxon>Metazoa</taxon>
        <taxon>Spiralia</taxon>
        <taxon>Lophotrochozoa</taxon>
        <taxon>Mollusca</taxon>
        <taxon>Gastropoda</taxon>
        <taxon>Heterobranchia</taxon>
        <taxon>Euthyneura</taxon>
        <taxon>Panpulmonata</taxon>
        <taxon>Eupulmonata</taxon>
        <taxon>Stylommatophora</taxon>
        <taxon>Helicina</taxon>
        <taxon>Arionoidea</taxon>
        <taxon>Arionidae</taxon>
        <taxon>Arion</taxon>
    </lineage>
</organism>
<proteinExistence type="predicted"/>
<feature type="non-terminal residue" evidence="1">
    <location>
        <position position="76"/>
    </location>
</feature>
<dbReference type="AlphaFoldDB" id="A0A0B6YEI4"/>
<reference evidence="1" key="1">
    <citation type="submission" date="2014-12" db="EMBL/GenBank/DDBJ databases">
        <title>Insight into the proteome of Arion vulgaris.</title>
        <authorList>
            <person name="Aradska J."/>
            <person name="Bulat T."/>
            <person name="Smidak R."/>
            <person name="Sarate P."/>
            <person name="Gangsoo J."/>
            <person name="Sialana F."/>
            <person name="Bilban M."/>
            <person name="Lubec G."/>
        </authorList>
    </citation>
    <scope>NUCLEOTIDE SEQUENCE</scope>
    <source>
        <tissue evidence="1">Skin</tissue>
    </source>
</reference>
<dbReference type="EMBL" id="HACG01007767">
    <property type="protein sequence ID" value="CEK54632.1"/>
    <property type="molecule type" value="Transcribed_RNA"/>
</dbReference>
<protein>
    <submittedName>
        <fullName evidence="1">Uncharacterized protein</fullName>
    </submittedName>
</protein>
<gene>
    <name evidence="1" type="primary">ORF23297</name>
</gene>
<evidence type="ECO:0000313" key="1">
    <source>
        <dbReference type="EMBL" id="CEK54632.1"/>
    </source>
</evidence>
<sequence>QQCTDVNGDWPLMLCAECDLDIHELPQNNDHFVLDLKTKAENRTLNNTGHVASEQAPCGIDNSVYTKYEDTNSDDQ</sequence>
<name>A0A0B6YEI4_9EUPU</name>
<accession>A0A0B6YEI4</accession>